<accession>A0A947DFV5</accession>
<evidence type="ECO:0000313" key="1">
    <source>
        <dbReference type="EMBL" id="MBT9316283.1"/>
    </source>
</evidence>
<reference evidence="1" key="1">
    <citation type="submission" date="2020-11" db="EMBL/GenBank/DDBJ databases">
        <authorList>
            <person name="Konstantinou D."/>
            <person name="Gkelis S."/>
            <person name="Popin R."/>
            <person name="Fewer D."/>
            <person name="Sivonen K."/>
        </authorList>
    </citation>
    <scope>NUCLEOTIDE SEQUENCE</scope>
    <source>
        <strain evidence="1">TAU-MAC 1115</strain>
    </source>
</reference>
<gene>
    <name evidence="1" type="ORF">IXB50_12705</name>
</gene>
<organism evidence="1 2">
    <name type="scientific">Leptothoe spongobia TAU-MAC 1115</name>
    <dbReference type="NCBI Taxonomy" id="1967444"/>
    <lineage>
        <taxon>Bacteria</taxon>
        <taxon>Bacillati</taxon>
        <taxon>Cyanobacteriota</taxon>
        <taxon>Cyanophyceae</taxon>
        <taxon>Nodosilineales</taxon>
        <taxon>Cymatolegaceae</taxon>
        <taxon>Leptothoe</taxon>
        <taxon>Leptothoe spongobia</taxon>
    </lineage>
</organism>
<comment type="caution">
    <text evidence="1">The sequence shown here is derived from an EMBL/GenBank/DDBJ whole genome shotgun (WGS) entry which is preliminary data.</text>
</comment>
<name>A0A947DFV5_9CYAN</name>
<dbReference type="Proteomes" id="UP000717364">
    <property type="component" value="Unassembled WGS sequence"/>
</dbReference>
<dbReference type="RefSeq" id="WP_215609351.1">
    <property type="nucleotide sequence ID" value="NZ_JADOES010000023.1"/>
</dbReference>
<evidence type="ECO:0000313" key="2">
    <source>
        <dbReference type="Proteomes" id="UP000717364"/>
    </source>
</evidence>
<reference evidence="1" key="2">
    <citation type="journal article" date="2021" name="Mar. Drugs">
        <title>Genome Reduction and Secondary Metabolism of the Marine Sponge-Associated Cyanobacterium Leptothoe.</title>
        <authorList>
            <person name="Konstantinou D."/>
            <person name="Popin R.V."/>
            <person name="Fewer D.P."/>
            <person name="Sivonen K."/>
            <person name="Gkelis S."/>
        </authorList>
    </citation>
    <scope>NUCLEOTIDE SEQUENCE</scope>
    <source>
        <strain evidence="1">TAU-MAC 1115</strain>
    </source>
</reference>
<keyword evidence="2" id="KW-1185">Reference proteome</keyword>
<sequence>MPRNRATSPIFFRHVGATTRDVYLRVNPQAIRVQQGNKGSVVDTLGGYFREVLHSPNPERNGLMLPDLTIECETGVGYRDELAKIAWIWRHHADLKEDGTPADTYFLDFVDEDTLAFAGGIFSEDLQKASLKANVNSPSPPRLPTPLTAISQLAKLKPLSKSLGANRYRPRAFLIEILSFAWDESVSDPYRIRFNFRCKVLQDLFWKIDDKVGFTPNKGFAAAPGFGQGASVGGKSVPSIDRNGANYPLNISAQVGQIGRVLENFFPSLQQPTYAEQTSYSGSTNSVLNTVLGMTGLGQNQVAQKLLNQGQSLFSRQSIPIYPSGTVEQRDDVVGILTDLLNGSIVPQAPSGGQTVEVGGFSVPVLSLSQSVQDINLQDLKL</sequence>
<proteinExistence type="predicted"/>
<dbReference type="AlphaFoldDB" id="A0A947DFV5"/>
<protein>
    <submittedName>
        <fullName evidence="1">Uncharacterized protein</fullName>
    </submittedName>
</protein>
<dbReference type="EMBL" id="JADOES010000023">
    <property type="protein sequence ID" value="MBT9316283.1"/>
    <property type="molecule type" value="Genomic_DNA"/>
</dbReference>